<name>A0A0A9H7U7_ARUDO</name>
<evidence type="ECO:0000313" key="1">
    <source>
        <dbReference type="EMBL" id="JAE33260.1"/>
    </source>
</evidence>
<reference evidence="1" key="2">
    <citation type="journal article" date="2015" name="Data Brief">
        <title>Shoot transcriptome of the giant reed, Arundo donax.</title>
        <authorList>
            <person name="Barrero R.A."/>
            <person name="Guerrero F.D."/>
            <person name="Moolhuijzen P."/>
            <person name="Goolsby J.A."/>
            <person name="Tidwell J."/>
            <person name="Bellgard S.E."/>
            <person name="Bellgard M.I."/>
        </authorList>
    </citation>
    <scope>NUCLEOTIDE SEQUENCE</scope>
    <source>
        <tissue evidence="1">Shoot tissue taken approximately 20 cm above the soil surface</tissue>
    </source>
</reference>
<accession>A0A0A9H7U7</accession>
<dbReference type="AlphaFoldDB" id="A0A0A9H7U7"/>
<reference evidence="1" key="1">
    <citation type="submission" date="2014-09" db="EMBL/GenBank/DDBJ databases">
        <authorList>
            <person name="Magalhaes I.L.F."/>
            <person name="Oliveira U."/>
            <person name="Santos F.R."/>
            <person name="Vidigal T.H.D.A."/>
            <person name="Brescovit A.D."/>
            <person name="Santos A.J."/>
        </authorList>
    </citation>
    <scope>NUCLEOTIDE SEQUENCE</scope>
    <source>
        <tissue evidence="1">Shoot tissue taken approximately 20 cm above the soil surface</tissue>
    </source>
</reference>
<dbReference type="EMBL" id="GBRH01164636">
    <property type="protein sequence ID" value="JAE33260.1"/>
    <property type="molecule type" value="Transcribed_RNA"/>
</dbReference>
<sequence>MNATAKQAYTVFVLKLCYNLDLVFELH</sequence>
<organism evidence="1">
    <name type="scientific">Arundo donax</name>
    <name type="common">Giant reed</name>
    <name type="synonym">Donax arundinaceus</name>
    <dbReference type="NCBI Taxonomy" id="35708"/>
    <lineage>
        <taxon>Eukaryota</taxon>
        <taxon>Viridiplantae</taxon>
        <taxon>Streptophyta</taxon>
        <taxon>Embryophyta</taxon>
        <taxon>Tracheophyta</taxon>
        <taxon>Spermatophyta</taxon>
        <taxon>Magnoliopsida</taxon>
        <taxon>Liliopsida</taxon>
        <taxon>Poales</taxon>
        <taxon>Poaceae</taxon>
        <taxon>PACMAD clade</taxon>
        <taxon>Arundinoideae</taxon>
        <taxon>Arundineae</taxon>
        <taxon>Arundo</taxon>
    </lineage>
</organism>
<protein>
    <submittedName>
        <fullName evidence="1">Uncharacterized protein</fullName>
    </submittedName>
</protein>
<proteinExistence type="predicted"/>